<dbReference type="AlphaFoldDB" id="A0A9D4S181"/>
<reference evidence="2" key="1">
    <citation type="journal article" date="2019" name="bioRxiv">
        <title>The Genome of the Zebra Mussel, Dreissena polymorpha: A Resource for Invasive Species Research.</title>
        <authorList>
            <person name="McCartney M.A."/>
            <person name="Auch B."/>
            <person name="Kono T."/>
            <person name="Mallez S."/>
            <person name="Zhang Y."/>
            <person name="Obille A."/>
            <person name="Becker A."/>
            <person name="Abrahante J.E."/>
            <person name="Garbe J."/>
            <person name="Badalamenti J.P."/>
            <person name="Herman A."/>
            <person name="Mangelson H."/>
            <person name="Liachko I."/>
            <person name="Sullivan S."/>
            <person name="Sone E.D."/>
            <person name="Koren S."/>
            <person name="Silverstein K.A.T."/>
            <person name="Beckman K.B."/>
            <person name="Gohl D.M."/>
        </authorList>
    </citation>
    <scope>NUCLEOTIDE SEQUENCE</scope>
    <source>
        <strain evidence="2">Duluth1</strain>
        <tissue evidence="2">Whole animal</tissue>
    </source>
</reference>
<reference evidence="2" key="2">
    <citation type="submission" date="2020-11" db="EMBL/GenBank/DDBJ databases">
        <authorList>
            <person name="McCartney M.A."/>
            <person name="Auch B."/>
            <person name="Kono T."/>
            <person name="Mallez S."/>
            <person name="Becker A."/>
            <person name="Gohl D.M."/>
            <person name="Silverstein K.A.T."/>
            <person name="Koren S."/>
            <person name="Bechman K.B."/>
            <person name="Herman A."/>
            <person name="Abrahante J.E."/>
            <person name="Garbe J."/>
        </authorList>
    </citation>
    <scope>NUCLEOTIDE SEQUENCE</scope>
    <source>
        <strain evidence="2">Duluth1</strain>
        <tissue evidence="2">Whole animal</tissue>
    </source>
</reference>
<evidence type="ECO:0000256" key="1">
    <source>
        <dbReference type="SAM" id="MobiDB-lite"/>
    </source>
</evidence>
<protein>
    <submittedName>
        <fullName evidence="2">Uncharacterized protein</fullName>
    </submittedName>
</protein>
<evidence type="ECO:0000313" key="3">
    <source>
        <dbReference type="Proteomes" id="UP000828390"/>
    </source>
</evidence>
<proteinExistence type="predicted"/>
<comment type="caution">
    <text evidence="2">The sequence shown here is derived from an EMBL/GenBank/DDBJ whole genome shotgun (WGS) entry which is preliminary data.</text>
</comment>
<feature type="compositionally biased region" description="Polar residues" evidence="1">
    <location>
        <begin position="58"/>
        <end position="69"/>
    </location>
</feature>
<gene>
    <name evidence="2" type="ORF">DPMN_010660</name>
</gene>
<organism evidence="2 3">
    <name type="scientific">Dreissena polymorpha</name>
    <name type="common">Zebra mussel</name>
    <name type="synonym">Mytilus polymorpha</name>
    <dbReference type="NCBI Taxonomy" id="45954"/>
    <lineage>
        <taxon>Eukaryota</taxon>
        <taxon>Metazoa</taxon>
        <taxon>Spiralia</taxon>
        <taxon>Lophotrochozoa</taxon>
        <taxon>Mollusca</taxon>
        <taxon>Bivalvia</taxon>
        <taxon>Autobranchia</taxon>
        <taxon>Heteroconchia</taxon>
        <taxon>Euheterodonta</taxon>
        <taxon>Imparidentia</taxon>
        <taxon>Neoheterodontei</taxon>
        <taxon>Myida</taxon>
        <taxon>Dreissenoidea</taxon>
        <taxon>Dreissenidae</taxon>
        <taxon>Dreissena</taxon>
    </lineage>
</organism>
<dbReference type="Proteomes" id="UP000828390">
    <property type="component" value="Unassembled WGS sequence"/>
</dbReference>
<keyword evidence="3" id="KW-1185">Reference proteome</keyword>
<dbReference type="EMBL" id="JAIWYP010000001">
    <property type="protein sequence ID" value="KAH3886648.1"/>
    <property type="molecule type" value="Genomic_DNA"/>
</dbReference>
<name>A0A9D4S181_DREPO</name>
<sequence length="69" mass="7353">MSIALLHPSCIISHQPQPAGRTLCSLAKFPDSPPSISASRPDCSHQSDYPDTKPYGEQPSTPASLVTSF</sequence>
<feature type="compositionally biased region" description="Basic and acidic residues" evidence="1">
    <location>
        <begin position="42"/>
        <end position="51"/>
    </location>
</feature>
<evidence type="ECO:0000313" key="2">
    <source>
        <dbReference type="EMBL" id="KAH3886648.1"/>
    </source>
</evidence>
<accession>A0A9D4S181</accession>
<feature type="region of interest" description="Disordered" evidence="1">
    <location>
        <begin position="31"/>
        <end position="69"/>
    </location>
</feature>